<feature type="region of interest" description="Disordered" evidence="1">
    <location>
        <begin position="873"/>
        <end position="1163"/>
    </location>
</feature>
<dbReference type="Proteomes" id="UP000237144">
    <property type="component" value="Unassembled WGS sequence"/>
</dbReference>
<proteinExistence type="predicted"/>
<dbReference type="EMBL" id="PJQD01000009">
    <property type="protein sequence ID" value="POY75913.1"/>
    <property type="molecule type" value="Genomic_DNA"/>
</dbReference>
<keyword evidence="3" id="KW-1185">Reference proteome</keyword>
<feature type="compositionally biased region" description="Polar residues" evidence="1">
    <location>
        <begin position="1063"/>
        <end position="1079"/>
    </location>
</feature>
<evidence type="ECO:0000256" key="1">
    <source>
        <dbReference type="SAM" id="MobiDB-lite"/>
    </source>
</evidence>
<sequence length="1163" mass="126870">MVGKISAGEAAVDLVLPTIHHRVHYGPSIAALGDRPFKEDQTWEHTRRLVNKALKAAGPLPDGTQVTFDDLCPEPSRTSQSSSNLNGLRLLREYGELFDPLHPAFEPARLKSRTGDLGNRSAPVLPPTDDAGASAQVLASRIQHAVAQSPKHLTWIDKVDALDATPIYVSQPTPPGFPDIGTSGQPGVSRFRLVLPKSLRENGKWRVIVVRLWLSPGGREKMPFVHLLQQATLPMPPHRRRAFDETTKLYDPAKLSQPIADNLYHALIERLLFQPRPAPSVLRDILVRCGIRLDVAATPNQTILQRLGAEFQVFSPAVEIRLVPQGKKVVVGGKGKPVRAASEPGWTPFAEQRSGKTHDMLEWRLTEGKGVPIKAEIEQRRAQDPSYRYKPVPLAQNLRGSKLLRVSEDVTSHGYSERRIALYCGTDVQREEELAEEVEAIREKKLGCCISACPFNWKSQTPTGDEIPLGAHPDIAHSPFAPGEDEKALCPPHHDLARLVFEVWKASEDDFLADLANIKPFYGDGSLTIVDQYAQFYRCNLGCGRQYGRNREQLKLLPGLPGCPSGTRTGAPSTDSGLADIFHPYSLGTCLACYHRVTKPLLEDYIEQNMRRLDKGKVKSRKDLPALPLPEFYRPRQYTCEVCLKKRKKRVSRIAGTAVELIDASGRTVCDACLRLQIDVPGNVWLTAHLSVEGFDRKVLDPAIQAFLSDPCDQTICEIATSMRSPVAGHPVHPSAFWALLNDTDFLKTFCSGAVFEKVHDIVDALRNGPDFTGDAHDANEDDGEHEHDYEEQDNDGNDSHDEQRNYNEERNDSAASLGGKRRSEIISSQSQSTQRSRALALAEQLVDLPLPGKGKGKAREVDTAALADNIISEVSKRQGGSGPRSTEGLSDSPKPIDGEGPLAPGSSKGDGPRAKPSTESRRSPPRPAAVINLPRSGPDVEMSDESVQPSSKRKKVPLDLDTDTSSPPPSAQGRRKRLRHSTAAYISSASEADTVTGSVPLMSGGTSSEQASRPVGKAKRRSNAMPARSRGRRGGKRKKKSGGNLAGFAVSTDDEDEEEAARTTQLSSDDELMSTSSREPVAVGSEGSENSGSARGARATRSTRARVNYSEARSPEPSDFEPADAPSRKSKQLTQGSVSSDGDDEDAYDDGDDDDAGDSEDD</sequence>
<evidence type="ECO:0000313" key="3">
    <source>
        <dbReference type="Proteomes" id="UP000237144"/>
    </source>
</evidence>
<organism evidence="2 3">
    <name type="scientific">Rhodotorula taiwanensis</name>
    <dbReference type="NCBI Taxonomy" id="741276"/>
    <lineage>
        <taxon>Eukaryota</taxon>
        <taxon>Fungi</taxon>
        <taxon>Dikarya</taxon>
        <taxon>Basidiomycota</taxon>
        <taxon>Pucciniomycotina</taxon>
        <taxon>Microbotryomycetes</taxon>
        <taxon>Sporidiobolales</taxon>
        <taxon>Sporidiobolaceae</taxon>
        <taxon>Rhodotorula</taxon>
    </lineage>
</organism>
<comment type="caution">
    <text evidence="2">The sequence shown here is derived from an EMBL/GenBank/DDBJ whole genome shotgun (WGS) entry which is preliminary data.</text>
</comment>
<evidence type="ECO:0000313" key="2">
    <source>
        <dbReference type="EMBL" id="POY75913.1"/>
    </source>
</evidence>
<accession>A0A2S5BGP1</accession>
<feature type="compositionally biased region" description="Basic and acidic residues" evidence="1">
    <location>
        <begin position="774"/>
        <end position="789"/>
    </location>
</feature>
<feature type="compositionally biased region" description="Polar residues" evidence="1">
    <location>
        <begin position="985"/>
        <end position="998"/>
    </location>
</feature>
<feature type="compositionally biased region" description="Basic and acidic residues" evidence="1">
    <location>
        <begin position="911"/>
        <end position="923"/>
    </location>
</feature>
<feature type="compositionally biased region" description="Acidic residues" evidence="1">
    <location>
        <begin position="1142"/>
        <end position="1163"/>
    </location>
</feature>
<protein>
    <submittedName>
        <fullName evidence="2">Uncharacterized protein</fullName>
    </submittedName>
</protein>
<feature type="compositionally biased region" description="Low complexity" evidence="1">
    <location>
        <begin position="1092"/>
        <end position="1107"/>
    </location>
</feature>
<name>A0A2S5BGP1_9BASI</name>
<dbReference type="AlphaFoldDB" id="A0A2S5BGP1"/>
<feature type="region of interest" description="Disordered" evidence="1">
    <location>
        <begin position="772"/>
        <end position="834"/>
    </location>
</feature>
<feature type="compositionally biased region" description="Basic residues" evidence="1">
    <location>
        <begin position="1030"/>
        <end position="1042"/>
    </location>
</feature>
<gene>
    <name evidence="2" type="ORF">BMF94_0996</name>
</gene>
<reference evidence="2 3" key="1">
    <citation type="journal article" date="2018" name="Front. Microbiol.">
        <title>Prospects for Fungal Bioremediation of Acidic Radioactive Waste Sites: Characterization and Genome Sequence of Rhodotorula taiwanensis MD1149.</title>
        <authorList>
            <person name="Tkavc R."/>
            <person name="Matrosova V.Y."/>
            <person name="Grichenko O.E."/>
            <person name="Gostincar C."/>
            <person name="Volpe R.P."/>
            <person name="Klimenkova P."/>
            <person name="Gaidamakova E.K."/>
            <person name="Zhou C.E."/>
            <person name="Stewart B.J."/>
            <person name="Lyman M.G."/>
            <person name="Malfatti S.A."/>
            <person name="Rubinfeld B."/>
            <person name="Courtot M."/>
            <person name="Singh J."/>
            <person name="Dalgard C.L."/>
            <person name="Hamilton T."/>
            <person name="Frey K.G."/>
            <person name="Gunde-Cimerman N."/>
            <person name="Dugan L."/>
            <person name="Daly M.J."/>
        </authorList>
    </citation>
    <scope>NUCLEOTIDE SEQUENCE [LARGE SCALE GENOMIC DNA]</scope>
    <source>
        <strain evidence="2 3">MD1149</strain>
    </source>
</reference>
<feature type="compositionally biased region" description="Basic and acidic residues" evidence="1">
    <location>
        <begin position="798"/>
        <end position="813"/>
    </location>
</feature>